<dbReference type="Pfam" id="PF08240">
    <property type="entry name" value="ADH_N"/>
    <property type="match status" value="1"/>
</dbReference>
<reference evidence="2 3" key="1">
    <citation type="submission" date="2016-03" db="EMBL/GenBank/DDBJ databases">
        <authorList>
            <person name="Ploux O."/>
        </authorList>
    </citation>
    <scope>NUCLEOTIDE SEQUENCE [LARGE SCALE GENOMIC DNA]</scope>
    <source>
        <strain evidence="2 3">UAMH 11012</strain>
    </source>
</reference>
<dbReference type="InterPro" id="IPR052711">
    <property type="entry name" value="Zinc_ADH-like"/>
</dbReference>
<evidence type="ECO:0000313" key="2">
    <source>
        <dbReference type="EMBL" id="CZR64296.1"/>
    </source>
</evidence>
<organism evidence="2 3">
    <name type="scientific">Phialocephala subalpina</name>
    <dbReference type="NCBI Taxonomy" id="576137"/>
    <lineage>
        <taxon>Eukaryota</taxon>
        <taxon>Fungi</taxon>
        <taxon>Dikarya</taxon>
        <taxon>Ascomycota</taxon>
        <taxon>Pezizomycotina</taxon>
        <taxon>Leotiomycetes</taxon>
        <taxon>Helotiales</taxon>
        <taxon>Mollisiaceae</taxon>
        <taxon>Phialocephala</taxon>
        <taxon>Phialocephala fortinii species complex</taxon>
    </lineage>
</organism>
<dbReference type="Pfam" id="PF00107">
    <property type="entry name" value="ADH_zinc_N"/>
    <property type="match status" value="1"/>
</dbReference>
<dbReference type="PANTHER" id="PTHR45033:SF2">
    <property type="entry name" value="ZINC-TYPE ALCOHOL DEHYDROGENASE-LIKE PROTEIN C1773.06C"/>
    <property type="match status" value="1"/>
</dbReference>
<name>A0A1L7XH68_9HELO</name>
<evidence type="ECO:0000259" key="1">
    <source>
        <dbReference type="SMART" id="SM00829"/>
    </source>
</evidence>
<dbReference type="SUPFAM" id="SSF50129">
    <property type="entry name" value="GroES-like"/>
    <property type="match status" value="1"/>
</dbReference>
<sequence>MTSSAWQVKQAPTVSWKSLEALDHLHLNTSVPTPSAKDLGPKQVLVRIKAASINARDVMVIAHDPIYPVNNIEGLSPCADGTGEITAVGKDSAWKVGDRVLMHPLPGYTDQEAPPSLHDMHGRGAGPDMGMLRQFGIFEDAELFKAPEHLSYEDVAALPAAGATAVNSLFFGPVEMKPGMTILTQGTGGVSCALIQLATASGLTVISTSSSDAKLEIAKKLGAKHTINYKTHPDWAAEAVRITDGKGVDHVLDVAGDLEASLRAVRQGGLVSLIGFLDTGVESKVQDIFMGILFGGKIVRGVLGFNSACIEKLLQMTNEHKLVPLKEVFEWEDAKKAFERSMGYSVVGKIVIKV</sequence>
<dbReference type="SMART" id="SM00829">
    <property type="entry name" value="PKS_ER"/>
    <property type="match status" value="1"/>
</dbReference>
<dbReference type="InterPro" id="IPR013149">
    <property type="entry name" value="ADH-like_C"/>
</dbReference>
<dbReference type="Proteomes" id="UP000184330">
    <property type="component" value="Unassembled WGS sequence"/>
</dbReference>
<keyword evidence="3" id="KW-1185">Reference proteome</keyword>
<dbReference type="EMBL" id="FJOG01000026">
    <property type="protein sequence ID" value="CZR64296.1"/>
    <property type="molecule type" value="Genomic_DNA"/>
</dbReference>
<dbReference type="OrthoDB" id="3509362at2759"/>
<dbReference type="InterPro" id="IPR020843">
    <property type="entry name" value="ER"/>
</dbReference>
<dbReference type="InterPro" id="IPR011032">
    <property type="entry name" value="GroES-like_sf"/>
</dbReference>
<proteinExistence type="predicted"/>
<gene>
    <name evidence="2" type="ORF">PAC_14194</name>
</gene>
<dbReference type="CDD" id="cd08276">
    <property type="entry name" value="MDR7"/>
    <property type="match status" value="1"/>
</dbReference>
<dbReference type="GO" id="GO:0016491">
    <property type="term" value="F:oxidoreductase activity"/>
    <property type="evidence" value="ECO:0007669"/>
    <property type="project" value="InterPro"/>
</dbReference>
<dbReference type="SUPFAM" id="SSF51735">
    <property type="entry name" value="NAD(P)-binding Rossmann-fold domains"/>
    <property type="match status" value="1"/>
</dbReference>
<dbReference type="InterPro" id="IPR036291">
    <property type="entry name" value="NAD(P)-bd_dom_sf"/>
</dbReference>
<dbReference type="STRING" id="576137.A0A1L7XH68"/>
<dbReference type="PANTHER" id="PTHR45033">
    <property type="match status" value="1"/>
</dbReference>
<dbReference type="InterPro" id="IPR013154">
    <property type="entry name" value="ADH-like_N"/>
</dbReference>
<feature type="domain" description="Enoyl reductase (ER)" evidence="1">
    <location>
        <begin position="20"/>
        <end position="352"/>
    </location>
</feature>
<evidence type="ECO:0000313" key="3">
    <source>
        <dbReference type="Proteomes" id="UP000184330"/>
    </source>
</evidence>
<dbReference type="Gene3D" id="3.90.180.10">
    <property type="entry name" value="Medium-chain alcohol dehydrogenases, catalytic domain"/>
    <property type="match status" value="1"/>
</dbReference>
<protein>
    <recommendedName>
        <fullName evidence="1">Enoyl reductase (ER) domain-containing protein</fullName>
    </recommendedName>
</protein>
<dbReference type="AlphaFoldDB" id="A0A1L7XH68"/>
<accession>A0A1L7XH68</accession>
<dbReference type="Gene3D" id="3.40.50.720">
    <property type="entry name" value="NAD(P)-binding Rossmann-like Domain"/>
    <property type="match status" value="1"/>
</dbReference>